<evidence type="ECO:0000256" key="4">
    <source>
        <dbReference type="PROSITE-ProRule" id="PRU00335"/>
    </source>
</evidence>
<dbReference type="AlphaFoldDB" id="A0A8B1NA62"/>
<dbReference type="GO" id="GO:0045892">
    <property type="term" value="P:negative regulation of DNA-templated transcription"/>
    <property type="evidence" value="ECO:0007669"/>
    <property type="project" value="InterPro"/>
</dbReference>
<feature type="DNA-binding region" description="H-T-H motif" evidence="4">
    <location>
        <begin position="58"/>
        <end position="77"/>
    </location>
</feature>
<dbReference type="Proteomes" id="UP000009036">
    <property type="component" value="Chromosome"/>
</dbReference>
<dbReference type="Pfam" id="PF00440">
    <property type="entry name" value="TetR_N"/>
    <property type="match status" value="1"/>
</dbReference>
<dbReference type="GO" id="GO:0003700">
    <property type="term" value="F:DNA-binding transcription factor activity"/>
    <property type="evidence" value="ECO:0007669"/>
    <property type="project" value="TreeGrafter"/>
</dbReference>
<accession>A0A8B1NA62</accession>
<dbReference type="Gene3D" id="1.10.10.60">
    <property type="entry name" value="Homeodomain-like"/>
    <property type="match status" value="1"/>
</dbReference>
<dbReference type="EMBL" id="CP072931">
    <property type="protein sequence ID" value="QTZ92028.1"/>
    <property type="molecule type" value="Genomic_DNA"/>
</dbReference>
<gene>
    <name evidence="6" type="ORF">SU9_011530</name>
</gene>
<dbReference type="InterPro" id="IPR009057">
    <property type="entry name" value="Homeodomain-like_sf"/>
</dbReference>
<dbReference type="SUPFAM" id="SSF48498">
    <property type="entry name" value="Tetracyclin repressor-like, C-terminal domain"/>
    <property type="match status" value="1"/>
</dbReference>
<dbReference type="PROSITE" id="PS50977">
    <property type="entry name" value="HTH_TETR_2"/>
    <property type="match status" value="1"/>
</dbReference>
<sequence length="262" mass="27603">MAGDDEKRSVFGDQAGSVELLWGGRERPGRGPKPALSLERITRTALALADAGGLGAVSMQRIAAELDFSKMSLYRYVPGKTELVALMIDMAMGEPPPDTPGPAGAGQWRVVLRAWAQALTEVYERHSWLLGAAVGPRVMGPNELGWTERAVAALADTGLSGGEQFDAVVVVSGHVRALAQVSASMGLGSARAKEPEQVMSAALNELLAGRTDRFPAIAAAVAATEADVTARDQAGEFGLERILDGLEAYMGRASSMSRDRPM</sequence>
<dbReference type="InterPro" id="IPR001647">
    <property type="entry name" value="HTH_TetR"/>
</dbReference>
<keyword evidence="7" id="KW-1185">Reference proteome</keyword>
<evidence type="ECO:0000259" key="5">
    <source>
        <dbReference type="PROSITE" id="PS50977"/>
    </source>
</evidence>
<dbReference type="Pfam" id="PF02909">
    <property type="entry name" value="TetR_C_1"/>
    <property type="match status" value="1"/>
</dbReference>
<evidence type="ECO:0000256" key="1">
    <source>
        <dbReference type="ARBA" id="ARBA00023015"/>
    </source>
</evidence>
<dbReference type="Gene3D" id="1.10.357.10">
    <property type="entry name" value="Tetracycline Repressor, domain 2"/>
    <property type="match status" value="1"/>
</dbReference>
<reference evidence="6" key="2">
    <citation type="submission" date="2021-04" db="EMBL/GenBank/DDBJ databases">
        <authorList>
            <person name="Wen M.-L."/>
            <person name="Han X.-L."/>
            <person name="Xiong J."/>
        </authorList>
    </citation>
    <scope>NUCLEOTIDE SEQUENCE</scope>
    <source>
        <strain evidence="6">AGR0001</strain>
    </source>
</reference>
<name>A0A8B1NA62_9ACTN</name>
<dbReference type="InterPro" id="IPR050109">
    <property type="entry name" value="HTH-type_TetR-like_transc_reg"/>
</dbReference>
<protein>
    <submittedName>
        <fullName evidence="6">TetR/AcrR family transcriptional regulator C-terminal domain-containing protein</fullName>
    </submittedName>
</protein>
<keyword evidence="2 4" id="KW-0238">DNA-binding</keyword>
<keyword evidence="1" id="KW-0805">Transcription regulation</keyword>
<dbReference type="KEGG" id="sauh:SU9_011530"/>
<evidence type="ECO:0000313" key="6">
    <source>
        <dbReference type="EMBL" id="QTZ92028.1"/>
    </source>
</evidence>
<proteinExistence type="predicted"/>
<dbReference type="GO" id="GO:0000976">
    <property type="term" value="F:transcription cis-regulatory region binding"/>
    <property type="evidence" value="ECO:0007669"/>
    <property type="project" value="TreeGrafter"/>
</dbReference>
<dbReference type="SUPFAM" id="SSF46689">
    <property type="entry name" value="Homeodomain-like"/>
    <property type="match status" value="1"/>
</dbReference>
<keyword evidence="3" id="KW-0804">Transcription</keyword>
<dbReference type="OrthoDB" id="2570341at2"/>
<dbReference type="PANTHER" id="PTHR30055">
    <property type="entry name" value="HTH-TYPE TRANSCRIPTIONAL REGULATOR RUTR"/>
    <property type="match status" value="1"/>
</dbReference>
<organism evidence="6 7">
    <name type="scientific">Streptomyces auratus AGR0001</name>
    <dbReference type="NCBI Taxonomy" id="1160718"/>
    <lineage>
        <taxon>Bacteria</taxon>
        <taxon>Bacillati</taxon>
        <taxon>Actinomycetota</taxon>
        <taxon>Actinomycetes</taxon>
        <taxon>Kitasatosporales</taxon>
        <taxon>Streptomycetaceae</taxon>
        <taxon>Streptomyces</taxon>
    </lineage>
</organism>
<feature type="domain" description="HTH tetR-type" evidence="5">
    <location>
        <begin position="35"/>
        <end position="95"/>
    </location>
</feature>
<dbReference type="PANTHER" id="PTHR30055:SF151">
    <property type="entry name" value="TRANSCRIPTIONAL REGULATORY PROTEIN"/>
    <property type="match status" value="1"/>
</dbReference>
<evidence type="ECO:0000313" key="7">
    <source>
        <dbReference type="Proteomes" id="UP000009036"/>
    </source>
</evidence>
<dbReference type="InterPro" id="IPR004111">
    <property type="entry name" value="Repressor_TetR_C"/>
</dbReference>
<evidence type="ECO:0000256" key="3">
    <source>
        <dbReference type="ARBA" id="ARBA00023163"/>
    </source>
</evidence>
<reference evidence="6" key="1">
    <citation type="journal article" date="2012" name="J. Bacteriol.">
        <title>Genome Sequence of Streptomyces auratus Strain AGR0001, a Phoslactomycin-Producing Actinomycete.</title>
        <authorList>
            <person name="Han X."/>
            <person name="Li M."/>
            <person name="Ding Z."/>
            <person name="Zhao J."/>
            <person name="Ji K."/>
            <person name="Wen M."/>
            <person name="Lu T."/>
        </authorList>
    </citation>
    <scope>NUCLEOTIDE SEQUENCE</scope>
    <source>
        <strain evidence="6">AGR0001</strain>
    </source>
</reference>
<dbReference type="RefSeq" id="WP_106430425.1">
    <property type="nucleotide sequence ID" value="NZ_CP072931.1"/>
</dbReference>
<dbReference type="InterPro" id="IPR036271">
    <property type="entry name" value="Tet_transcr_reg_TetR-rel_C_sf"/>
</dbReference>
<evidence type="ECO:0000256" key="2">
    <source>
        <dbReference type="ARBA" id="ARBA00023125"/>
    </source>
</evidence>